<dbReference type="EMBL" id="LVLJ01000728">
    <property type="protein sequence ID" value="OAE32826.1"/>
    <property type="molecule type" value="Genomic_DNA"/>
</dbReference>
<feature type="region of interest" description="Disordered" evidence="1">
    <location>
        <begin position="266"/>
        <end position="286"/>
    </location>
</feature>
<accession>A0A176WKQ1</accession>
<sequence length="657" mass="70215">MAPWVWTKLRHPFTPDDVLASRKIVSSLSLPGFTSHFVLALTDPRNPSSVVYLLSVEKLSERSVADIRDLVAAVRPSSVVAFVDDKYIADIGDEENSLDGGREESLHVPTTVFDVLKQTFLESSKASVYESRAGLRLLISVFGTTFYGNVIAAKKAAQEAGANFEYLRFPATAVDSFLKEDSEDSGPTSEAGADPSSDSAVSSALDRVLNALSEFLGDCNSENLTSASQRVVTRSLRASYPQELRAVAPSYASTLSRTQPALALASVADRDQDSAPSVKKSSEDDEVEADCPPFAVPFFPLFVDLHNLFNETPFVNQALSYSRNLLKSVDNGEDVNHEDLAGSRAFRVAVESVRLSWNSLTQRSRGTSESKDFALLPYEEKCQALLATALKHQGEKCKSVVAIVDASNVPGIWKHWNTPVPAEVAAYAEYCFVPMGSGDSEEDIGLFKSMVMEKPETKAAVVVSAGAAAAVGLVSLPSISTIAKVLTFKVPSVLKIVFMQVKRSAIISLTKAITPASNVVLPAFKAVGSGNMAFVPSSTVKAVALKSAATAEKARMAAHSMVAAAERASLQAIRTAFYSLMKNRQAKNVGPRPWLMLAGTLTTAAGVWCYGEGLEHAISIAPSAPAVARLGRGLEKLEQASQAVAEVEVEVISGILV</sequence>
<evidence type="ECO:0000313" key="2">
    <source>
        <dbReference type="EMBL" id="OAE32826.1"/>
    </source>
</evidence>
<feature type="region of interest" description="Disordered" evidence="1">
    <location>
        <begin position="179"/>
        <end position="200"/>
    </location>
</feature>
<evidence type="ECO:0000256" key="1">
    <source>
        <dbReference type="SAM" id="MobiDB-lite"/>
    </source>
</evidence>
<evidence type="ECO:0008006" key="4">
    <source>
        <dbReference type="Google" id="ProtNLM"/>
    </source>
</evidence>
<comment type="caution">
    <text evidence="2">The sequence shown here is derived from an EMBL/GenBank/DDBJ whole genome shotgun (WGS) entry which is preliminary data.</text>
</comment>
<dbReference type="PANTHER" id="PTHR36020:SF1">
    <property type="entry name" value="TRANSMEMBRANE PROTEIN"/>
    <property type="match status" value="1"/>
</dbReference>
<reference evidence="2" key="1">
    <citation type="submission" date="2016-03" db="EMBL/GenBank/DDBJ databases">
        <title>Mechanisms controlling the formation of the plant cell surface in tip-growing cells are functionally conserved among land plants.</title>
        <authorList>
            <person name="Honkanen S."/>
            <person name="Jones V.A."/>
            <person name="Morieri G."/>
            <person name="Champion C."/>
            <person name="Hetherington A.J."/>
            <person name="Kelly S."/>
            <person name="Saint-Marcoux D."/>
            <person name="Proust H."/>
            <person name="Prescott H."/>
            <person name="Dolan L."/>
        </authorList>
    </citation>
    <scope>NUCLEOTIDE SEQUENCE [LARGE SCALE GENOMIC DNA]</scope>
    <source>
        <tissue evidence="2">Whole gametophyte</tissue>
    </source>
</reference>
<evidence type="ECO:0000313" key="3">
    <source>
        <dbReference type="Proteomes" id="UP000077202"/>
    </source>
</evidence>
<proteinExistence type="predicted"/>
<dbReference type="Proteomes" id="UP000077202">
    <property type="component" value="Unassembled WGS sequence"/>
</dbReference>
<protein>
    <recommendedName>
        <fullName evidence="4">Transmembrane protein</fullName>
    </recommendedName>
</protein>
<dbReference type="PANTHER" id="PTHR36020">
    <property type="entry name" value="TRANSMEMBRANE PROTEIN"/>
    <property type="match status" value="1"/>
</dbReference>
<keyword evidence="3" id="KW-1185">Reference proteome</keyword>
<organism evidence="2 3">
    <name type="scientific">Marchantia polymorpha subsp. ruderalis</name>
    <dbReference type="NCBI Taxonomy" id="1480154"/>
    <lineage>
        <taxon>Eukaryota</taxon>
        <taxon>Viridiplantae</taxon>
        <taxon>Streptophyta</taxon>
        <taxon>Embryophyta</taxon>
        <taxon>Marchantiophyta</taxon>
        <taxon>Marchantiopsida</taxon>
        <taxon>Marchantiidae</taxon>
        <taxon>Marchantiales</taxon>
        <taxon>Marchantiaceae</taxon>
        <taxon>Marchantia</taxon>
    </lineage>
</organism>
<name>A0A176WKQ1_MARPO</name>
<gene>
    <name evidence="2" type="ORF">AXG93_786s1250</name>
</gene>
<dbReference type="AlphaFoldDB" id="A0A176WKQ1"/>